<feature type="domain" description="Molybdopterin-guanine dinucleotide biosynthesis protein B (MobB)" evidence="1">
    <location>
        <begin position="2"/>
        <end position="119"/>
    </location>
</feature>
<dbReference type="PATRIC" id="fig|176280.10.peg.1803"/>
<dbReference type="AlphaFoldDB" id="A0A0H2VHV3"/>
<dbReference type="Proteomes" id="UP000001411">
    <property type="component" value="Chromosome"/>
</dbReference>
<dbReference type="KEGG" id="sep:SE_1845"/>
<dbReference type="GO" id="GO:0006777">
    <property type="term" value="P:Mo-molybdopterin cofactor biosynthetic process"/>
    <property type="evidence" value="ECO:0007669"/>
    <property type="project" value="InterPro"/>
</dbReference>
<dbReference type="RefSeq" id="WP_002438514.1">
    <property type="nucleotide sequence ID" value="NC_004461.1"/>
</dbReference>
<reference evidence="2 3" key="1">
    <citation type="journal article" date="2003" name="Mol. Microbiol.">
        <title>Genome-based analysis of virulence genes in a non-biofilm-forming Staphylococcus epidermidis strain (ATCC 12228).</title>
        <authorList>
            <person name="Zhang Y.Q."/>
            <person name="Ren S.X."/>
            <person name="Li H.L."/>
            <person name="Wang Y.X."/>
            <person name="Fu G."/>
            <person name="Yang J."/>
            <person name="Qin Z.Q."/>
            <person name="Miao Y.G."/>
            <person name="Wang W.Y."/>
            <person name="Chen R.S."/>
            <person name="Shen Y."/>
            <person name="Chen Z."/>
            <person name="Yuan Z.H."/>
            <person name="Zhao G.P."/>
            <person name="Qu D."/>
            <person name="Danchin A."/>
            <person name="Wen Y.M."/>
        </authorList>
    </citation>
    <scope>NUCLEOTIDE SEQUENCE [LARGE SCALE GENOMIC DNA]</scope>
    <source>
        <strain evidence="3">ATCC 12228 / FDA PCI 1200</strain>
    </source>
</reference>
<dbReference type="eggNOG" id="COG1763">
    <property type="taxonomic scope" value="Bacteria"/>
</dbReference>
<gene>
    <name evidence="2" type="ordered locus">SE_1845</name>
</gene>
<dbReference type="Gene3D" id="3.40.50.300">
    <property type="entry name" value="P-loop containing nucleotide triphosphate hydrolases"/>
    <property type="match status" value="1"/>
</dbReference>
<dbReference type="SUPFAM" id="SSF52540">
    <property type="entry name" value="P-loop containing nucleoside triphosphate hydrolases"/>
    <property type="match status" value="1"/>
</dbReference>
<accession>A0A0H2VHV3</accession>
<dbReference type="InterPro" id="IPR027417">
    <property type="entry name" value="P-loop_NTPase"/>
</dbReference>
<proteinExistence type="predicted"/>
<protein>
    <submittedName>
        <fullName evidence="2">MobB protein</fullName>
    </submittedName>
</protein>
<dbReference type="PANTHER" id="PTHR40072:SF1">
    <property type="entry name" value="MOLYBDOPTERIN-GUANINE DINUCLEOTIDE BIOSYNTHESIS ADAPTER PROTEIN"/>
    <property type="match status" value="1"/>
</dbReference>
<evidence type="ECO:0000313" key="3">
    <source>
        <dbReference type="Proteomes" id="UP000001411"/>
    </source>
</evidence>
<dbReference type="Pfam" id="PF03205">
    <property type="entry name" value="MobB"/>
    <property type="match status" value="1"/>
</dbReference>
<evidence type="ECO:0000313" key="2">
    <source>
        <dbReference type="EMBL" id="AAO05486.1"/>
    </source>
</evidence>
<dbReference type="GO" id="GO:0005525">
    <property type="term" value="F:GTP binding"/>
    <property type="evidence" value="ECO:0007669"/>
    <property type="project" value="InterPro"/>
</dbReference>
<dbReference type="NCBIfam" id="TIGR00176">
    <property type="entry name" value="mobB"/>
    <property type="match status" value="1"/>
</dbReference>
<dbReference type="OrthoDB" id="9786803at2"/>
<evidence type="ECO:0000259" key="1">
    <source>
        <dbReference type="Pfam" id="PF03205"/>
    </source>
</evidence>
<dbReference type="HOGENOM" id="CLU_068199_1_1_9"/>
<organism evidence="2 3">
    <name type="scientific">Staphylococcus epidermidis (strain ATCC 12228 / FDA PCI 1200)</name>
    <dbReference type="NCBI Taxonomy" id="176280"/>
    <lineage>
        <taxon>Bacteria</taxon>
        <taxon>Bacillati</taxon>
        <taxon>Bacillota</taxon>
        <taxon>Bacilli</taxon>
        <taxon>Bacillales</taxon>
        <taxon>Staphylococcaceae</taxon>
        <taxon>Staphylococcus</taxon>
    </lineage>
</organism>
<dbReference type="GeneID" id="50018051"/>
<dbReference type="InterPro" id="IPR004435">
    <property type="entry name" value="MobB_dom"/>
</dbReference>
<dbReference type="InterPro" id="IPR052539">
    <property type="entry name" value="MGD_biosynthesis_adapter"/>
</dbReference>
<dbReference type="EMBL" id="AE015929">
    <property type="protein sequence ID" value="AAO05486.1"/>
    <property type="molecule type" value="Genomic_DNA"/>
</dbReference>
<name>A0A0H2VHV3_STAES</name>
<dbReference type="PANTHER" id="PTHR40072">
    <property type="entry name" value="MOLYBDOPTERIN-GUANINE DINUCLEOTIDE BIOSYNTHESIS ADAPTER PROTEIN-RELATED"/>
    <property type="match status" value="1"/>
</dbReference>
<sequence>MILQIVGMKNSGKTTLMNHAISFLKERGYSVVTIKHHGHIGEEIELQSSDVDHMKHFAAGADQSIVQGHHLQQTVTRKKKQSLREIIENSVTIDCSIILVEGFKEANYDKIIVYKNNDELRSLQGLSHVIGKIETNHPRASNQLEHLLNKLIKDKGMN</sequence>